<evidence type="ECO:0000313" key="1">
    <source>
        <dbReference type="EMBL" id="TYG36773.1"/>
    </source>
</evidence>
<sequence length="47" mass="5816">MVNQQLIVHVQKKEKRNKNYGQVFMMRVARMFEKQVKKHQWVKDTQV</sequence>
<name>A0A5D1ZWN3_GOSDA</name>
<proteinExistence type="predicted"/>
<protein>
    <submittedName>
        <fullName evidence="1">Uncharacterized protein</fullName>
    </submittedName>
</protein>
<accession>A0A5D1ZWN3</accession>
<dbReference type="AlphaFoldDB" id="A0A5D1ZWN3"/>
<dbReference type="EMBL" id="CM017713">
    <property type="protein sequence ID" value="TYG36773.1"/>
    <property type="molecule type" value="Genomic_DNA"/>
</dbReference>
<gene>
    <name evidence="1" type="ORF">ES288_D13G090100v1</name>
</gene>
<dbReference type="Proteomes" id="UP000323506">
    <property type="component" value="Chromosome D13"/>
</dbReference>
<keyword evidence="2" id="KW-1185">Reference proteome</keyword>
<organism evidence="1 2">
    <name type="scientific">Gossypium darwinii</name>
    <name type="common">Darwin's cotton</name>
    <name type="synonym">Gossypium barbadense var. darwinii</name>
    <dbReference type="NCBI Taxonomy" id="34276"/>
    <lineage>
        <taxon>Eukaryota</taxon>
        <taxon>Viridiplantae</taxon>
        <taxon>Streptophyta</taxon>
        <taxon>Embryophyta</taxon>
        <taxon>Tracheophyta</taxon>
        <taxon>Spermatophyta</taxon>
        <taxon>Magnoliopsida</taxon>
        <taxon>eudicotyledons</taxon>
        <taxon>Gunneridae</taxon>
        <taxon>Pentapetalae</taxon>
        <taxon>rosids</taxon>
        <taxon>malvids</taxon>
        <taxon>Malvales</taxon>
        <taxon>Malvaceae</taxon>
        <taxon>Malvoideae</taxon>
        <taxon>Gossypium</taxon>
    </lineage>
</organism>
<reference evidence="1 2" key="1">
    <citation type="submission" date="2019-06" db="EMBL/GenBank/DDBJ databases">
        <title>WGS assembly of Gossypium darwinii.</title>
        <authorList>
            <person name="Chen Z.J."/>
            <person name="Sreedasyam A."/>
            <person name="Ando A."/>
            <person name="Song Q."/>
            <person name="De L."/>
            <person name="Hulse-Kemp A."/>
            <person name="Ding M."/>
            <person name="Ye W."/>
            <person name="Kirkbride R."/>
            <person name="Jenkins J."/>
            <person name="Plott C."/>
            <person name="Lovell J."/>
            <person name="Lin Y.-M."/>
            <person name="Vaughn R."/>
            <person name="Liu B."/>
            <person name="Li W."/>
            <person name="Simpson S."/>
            <person name="Scheffler B."/>
            <person name="Saski C."/>
            <person name="Grover C."/>
            <person name="Hu G."/>
            <person name="Conover J."/>
            <person name="Carlson J."/>
            <person name="Shu S."/>
            <person name="Boston L."/>
            <person name="Williams M."/>
            <person name="Peterson D."/>
            <person name="Mcgee K."/>
            <person name="Jones D."/>
            <person name="Wendel J."/>
            <person name="Stelly D."/>
            <person name="Grimwood J."/>
            <person name="Schmutz J."/>
        </authorList>
    </citation>
    <scope>NUCLEOTIDE SEQUENCE [LARGE SCALE GENOMIC DNA]</scope>
    <source>
        <strain evidence="1">1808015.09</strain>
    </source>
</reference>
<evidence type="ECO:0000313" key="2">
    <source>
        <dbReference type="Proteomes" id="UP000323506"/>
    </source>
</evidence>